<reference evidence="2 3" key="1">
    <citation type="submission" date="2018-07" db="EMBL/GenBank/DDBJ databases">
        <title>Genomic Encyclopedia of Type Strains, Phase III (KMG-III): the genomes of soil and plant-associated and newly described type strains.</title>
        <authorList>
            <person name="Whitman W."/>
        </authorList>
    </citation>
    <scope>NUCLEOTIDE SEQUENCE [LARGE SCALE GENOMIC DNA]</scope>
    <source>
        <strain evidence="2 3">CECT 8525</strain>
    </source>
</reference>
<gene>
    <name evidence="2" type="ORF">DFP89_10825</name>
</gene>
<evidence type="ECO:0000313" key="3">
    <source>
        <dbReference type="Proteomes" id="UP000253345"/>
    </source>
</evidence>
<name>A0A368YV31_9RHOB</name>
<proteinExistence type="predicted"/>
<evidence type="ECO:0000256" key="1">
    <source>
        <dbReference type="SAM" id="Coils"/>
    </source>
</evidence>
<keyword evidence="1" id="KW-0175">Coiled coil</keyword>
<organism evidence="2 3">
    <name type="scientific">Paracoccus lutimaris</name>
    <dbReference type="NCBI Taxonomy" id="1490030"/>
    <lineage>
        <taxon>Bacteria</taxon>
        <taxon>Pseudomonadati</taxon>
        <taxon>Pseudomonadota</taxon>
        <taxon>Alphaproteobacteria</taxon>
        <taxon>Rhodobacterales</taxon>
        <taxon>Paracoccaceae</taxon>
        <taxon>Paracoccus</taxon>
    </lineage>
</organism>
<dbReference type="Proteomes" id="UP000253345">
    <property type="component" value="Unassembled WGS sequence"/>
</dbReference>
<dbReference type="AlphaFoldDB" id="A0A368YV31"/>
<sequence length="128" mass="13920">MREFESLGLKAGIWQGMLMRGTPPGRLILVHLGAPVANARVTPEGEGRWRVAAAIPAERLSDGVQTFLLYEDMAENDAPPAPAPGAIPLGRLTMVAGALLDDDLRAELDLLRSELDLVKKELRRLARD</sequence>
<comment type="caution">
    <text evidence="2">The sequence shown here is derived from an EMBL/GenBank/DDBJ whole genome shotgun (WGS) entry which is preliminary data.</text>
</comment>
<feature type="coiled-coil region" evidence="1">
    <location>
        <begin position="101"/>
        <end position="128"/>
    </location>
</feature>
<evidence type="ECO:0000313" key="2">
    <source>
        <dbReference type="EMBL" id="RCW84082.1"/>
    </source>
</evidence>
<dbReference type="EMBL" id="QPJL01000008">
    <property type="protein sequence ID" value="RCW84082.1"/>
    <property type="molecule type" value="Genomic_DNA"/>
</dbReference>
<dbReference type="RefSeq" id="WP_114349070.1">
    <property type="nucleotide sequence ID" value="NZ_QPJL01000008.1"/>
</dbReference>
<dbReference type="OrthoDB" id="7772846at2"/>
<accession>A0A368YV31</accession>
<keyword evidence="3" id="KW-1185">Reference proteome</keyword>
<protein>
    <submittedName>
        <fullName evidence="2">Uncharacterized protein</fullName>
    </submittedName>
</protein>